<organism evidence="1 2">
    <name type="scientific">Oryza rufipogon</name>
    <name type="common">Brownbeard rice</name>
    <name type="synonym">Asian wild rice</name>
    <dbReference type="NCBI Taxonomy" id="4529"/>
    <lineage>
        <taxon>Eukaryota</taxon>
        <taxon>Viridiplantae</taxon>
        <taxon>Streptophyta</taxon>
        <taxon>Embryophyta</taxon>
        <taxon>Tracheophyta</taxon>
        <taxon>Spermatophyta</taxon>
        <taxon>Magnoliopsida</taxon>
        <taxon>Liliopsida</taxon>
        <taxon>Poales</taxon>
        <taxon>Poaceae</taxon>
        <taxon>BOP clade</taxon>
        <taxon>Oryzoideae</taxon>
        <taxon>Oryzeae</taxon>
        <taxon>Oryzinae</taxon>
        <taxon>Oryza</taxon>
    </lineage>
</organism>
<accession>A0A0E0RB16</accession>
<dbReference type="Proteomes" id="UP000008022">
    <property type="component" value="Unassembled WGS sequence"/>
</dbReference>
<dbReference type="EnsemblPlants" id="ORUFI11G21680.1">
    <property type="protein sequence ID" value="ORUFI11G21680.1"/>
    <property type="gene ID" value="ORUFI11G21680"/>
</dbReference>
<dbReference type="HOGENOM" id="CLU_2516603_0_0_1"/>
<protein>
    <submittedName>
        <fullName evidence="1">Uncharacterized protein</fullName>
    </submittedName>
</protein>
<dbReference type="AlphaFoldDB" id="A0A0E0RB16"/>
<sequence>MHLNHLQAHTQYCRQNICSCKSSRAYSSNAWTSPNLITSSVLQWDVLGRCRLPQECYEFAYIRFKDNVVIRIKTILFTQLNLYDP</sequence>
<dbReference type="Gramene" id="ORUFI11G21680.1">
    <property type="protein sequence ID" value="ORUFI11G21680.1"/>
    <property type="gene ID" value="ORUFI11G21680"/>
</dbReference>
<reference evidence="1" key="2">
    <citation type="submission" date="2015-06" db="UniProtKB">
        <authorList>
            <consortium name="EnsemblPlants"/>
        </authorList>
    </citation>
    <scope>IDENTIFICATION</scope>
</reference>
<proteinExistence type="predicted"/>
<evidence type="ECO:0000313" key="1">
    <source>
        <dbReference type="EnsemblPlants" id="ORUFI11G21680.1"/>
    </source>
</evidence>
<name>A0A0E0RB16_ORYRU</name>
<keyword evidence="2" id="KW-1185">Reference proteome</keyword>
<evidence type="ECO:0000313" key="2">
    <source>
        <dbReference type="Proteomes" id="UP000008022"/>
    </source>
</evidence>
<reference evidence="2" key="1">
    <citation type="submission" date="2013-06" db="EMBL/GenBank/DDBJ databases">
        <authorList>
            <person name="Zhao Q."/>
        </authorList>
    </citation>
    <scope>NUCLEOTIDE SEQUENCE</scope>
    <source>
        <strain evidence="2">cv. W1943</strain>
    </source>
</reference>